<organism evidence="2 3">
    <name type="scientific">Danionella cerebrum</name>
    <dbReference type="NCBI Taxonomy" id="2873325"/>
    <lineage>
        <taxon>Eukaryota</taxon>
        <taxon>Metazoa</taxon>
        <taxon>Chordata</taxon>
        <taxon>Craniata</taxon>
        <taxon>Vertebrata</taxon>
        <taxon>Euteleostomi</taxon>
        <taxon>Actinopterygii</taxon>
        <taxon>Neopterygii</taxon>
        <taxon>Teleostei</taxon>
        <taxon>Ostariophysi</taxon>
        <taxon>Cypriniformes</taxon>
        <taxon>Danionidae</taxon>
        <taxon>Danioninae</taxon>
        <taxon>Danionella</taxon>
    </lineage>
</organism>
<dbReference type="EMBL" id="SRMA01025381">
    <property type="protein sequence ID" value="TRY95349.1"/>
    <property type="molecule type" value="Genomic_DNA"/>
</dbReference>
<name>A0A553QZG1_9TELE</name>
<keyword evidence="3" id="KW-1185">Reference proteome</keyword>
<dbReference type="Proteomes" id="UP000316079">
    <property type="component" value="Unassembled WGS sequence"/>
</dbReference>
<dbReference type="AlphaFoldDB" id="A0A553QZG1"/>
<evidence type="ECO:0000313" key="2">
    <source>
        <dbReference type="EMBL" id="TRY95349.1"/>
    </source>
</evidence>
<protein>
    <submittedName>
        <fullName evidence="2">Uncharacterized protein</fullName>
    </submittedName>
</protein>
<accession>A0A553QZG1</accession>
<gene>
    <name evidence="2" type="ORF">DNTS_035032</name>
</gene>
<evidence type="ECO:0000256" key="1">
    <source>
        <dbReference type="SAM" id="MobiDB-lite"/>
    </source>
</evidence>
<proteinExistence type="predicted"/>
<sequence>HIVCHSAENQPPYSRGDADAHQQNLTVRLCTEALLHMSHLRREQMEEQENLSSQNLNLSPEAARNIRRRAERPTQSTNTHPLMGRTQPDEVQMALRTCAKRDVFKNAGTYILEESERSKPVLESTALNSGGQQQQQQQIVCLCYDSSRHTQRRIPCEPTLD</sequence>
<comment type="caution">
    <text evidence="2">The sequence shown here is derived from an EMBL/GenBank/DDBJ whole genome shotgun (WGS) entry which is preliminary data.</text>
</comment>
<reference evidence="2 3" key="1">
    <citation type="journal article" date="2019" name="Sci. Data">
        <title>Hybrid genome assembly and annotation of Danionella translucida.</title>
        <authorList>
            <person name="Kadobianskyi M."/>
            <person name="Schulze L."/>
            <person name="Schuelke M."/>
            <person name="Judkewitz B."/>
        </authorList>
    </citation>
    <scope>NUCLEOTIDE SEQUENCE [LARGE SCALE GENOMIC DNA]</scope>
    <source>
        <strain evidence="2 3">Bolton</strain>
    </source>
</reference>
<evidence type="ECO:0000313" key="3">
    <source>
        <dbReference type="Proteomes" id="UP000316079"/>
    </source>
</evidence>
<feature type="region of interest" description="Disordered" evidence="1">
    <location>
        <begin position="1"/>
        <end position="20"/>
    </location>
</feature>
<feature type="non-terminal residue" evidence="2">
    <location>
        <position position="1"/>
    </location>
</feature>